<reference evidence="4" key="1">
    <citation type="journal article" date="2010" name="Nat. Biotechnol.">
        <title>Draft genome sequence of the oilseed species Ricinus communis.</title>
        <authorList>
            <person name="Chan A.P."/>
            <person name="Crabtree J."/>
            <person name="Zhao Q."/>
            <person name="Lorenzi H."/>
            <person name="Orvis J."/>
            <person name="Puiu D."/>
            <person name="Melake-Berhan A."/>
            <person name="Jones K.M."/>
            <person name="Redman J."/>
            <person name="Chen G."/>
            <person name="Cahoon E.B."/>
            <person name="Gedil M."/>
            <person name="Stanke M."/>
            <person name="Haas B.J."/>
            <person name="Wortman J.R."/>
            <person name="Fraser-Liggett C.M."/>
            <person name="Ravel J."/>
            <person name="Rabinowicz P.D."/>
        </authorList>
    </citation>
    <scope>NUCLEOTIDE SEQUENCE [LARGE SCALE GENOMIC DNA]</scope>
    <source>
        <strain evidence="4">cv. Hale</strain>
    </source>
</reference>
<dbReference type="AlphaFoldDB" id="B9TA08"/>
<keyword evidence="2" id="KW-0472">Membrane</keyword>
<evidence type="ECO:0000256" key="2">
    <source>
        <dbReference type="SAM" id="Phobius"/>
    </source>
</evidence>
<name>B9TA08_RICCO</name>
<evidence type="ECO:0000313" key="3">
    <source>
        <dbReference type="EMBL" id="EEF27308.1"/>
    </source>
</evidence>
<dbReference type="Proteomes" id="UP000008311">
    <property type="component" value="Unassembled WGS sequence"/>
</dbReference>
<keyword evidence="2" id="KW-0812">Transmembrane</keyword>
<organism evidence="3 4">
    <name type="scientific">Ricinus communis</name>
    <name type="common">Castor bean</name>
    <dbReference type="NCBI Taxonomy" id="3988"/>
    <lineage>
        <taxon>Eukaryota</taxon>
        <taxon>Viridiplantae</taxon>
        <taxon>Streptophyta</taxon>
        <taxon>Embryophyta</taxon>
        <taxon>Tracheophyta</taxon>
        <taxon>Spermatophyta</taxon>
        <taxon>Magnoliopsida</taxon>
        <taxon>eudicotyledons</taxon>
        <taxon>Gunneridae</taxon>
        <taxon>Pentapetalae</taxon>
        <taxon>rosids</taxon>
        <taxon>fabids</taxon>
        <taxon>Malpighiales</taxon>
        <taxon>Euphorbiaceae</taxon>
        <taxon>Acalyphoideae</taxon>
        <taxon>Acalypheae</taxon>
        <taxon>Ricinus</taxon>
    </lineage>
</organism>
<keyword evidence="2" id="KW-1133">Transmembrane helix</keyword>
<protein>
    <submittedName>
        <fullName evidence="3">Uncharacterized protein</fullName>
    </submittedName>
</protein>
<feature type="transmembrane region" description="Helical" evidence="2">
    <location>
        <begin position="144"/>
        <end position="166"/>
    </location>
</feature>
<dbReference type="EMBL" id="EQ975503">
    <property type="protein sequence ID" value="EEF27308.1"/>
    <property type="molecule type" value="Genomic_DNA"/>
</dbReference>
<feature type="region of interest" description="Disordered" evidence="1">
    <location>
        <begin position="1"/>
        <end position="32"/>
    </location>
</feature>
<keyword evidence="4" id="KW-1185">Reference proteome</keyword>
<proteinExistence type="predicted"/>
<evidence type="ECO:0000256" key="1">
    <source>
        <dbReference type="SAM" id="MobiDB-lite"/>
    </source>
</evidence>
<gene>
    <name evidence="3" type="ORF">RCOM_0242780</name>
</gene>
<feature type="compositionally biased region" description="Polar residues" evidence="1">
    <location>
        <begin position="23"/>
        <end position="32"/>
    </location>
</feature>
<accession>B9TA08</accession>
<feature type="compositionally biased region" description="Polar residues" evidence="1">
    <location>
        <begin position="1"/>
        <end position="11"/>
    </location>
</feature>
<feature type="non-terminal residue" evidence="3">
    <location>
        <position position="1"/>
    </location>
</feature>
<dbReference type="InParanoid" id="B9TA08"/>
<sequence>TTTCPTISDGSSEYEAERPTAPPTWSSTNQSPVDTAWPLIRVWVSDGAVPRIDTRSFSSKPPEPAPEVEMFTPGTRCSESATFLSGILPTSSAVMTSTLLDALRFTDSDCCSDPRIPLTMTVSGSLSDAACCAWAFIATLSVRMAAAVAMGVSLDILMLFELWYMFPPVDEGSAEPADC</sequence>
<evidence type="ECO:0000313" key="4">
    <source>
        <dbReference type="Proteomes" id="UP000008311"/>
    </source>
</evidence>